<evidence type="ECO:0000313" key="8">
    <source>
        <dbReference type="EMBL" id="KAF2144560.1"/>
    </source>
</evidence>
<dbReference type="GO" id="GO:0034246">
    <property type="term" value="F:mitochondrial transcription factor activity"/>
    <property type="evidence" value="ECO:0007669"/>
    <property type="project" value="TreeGrafter"/>
</dbReference>
<keyword evidence="5" id="KW-0949">S-adenosyl-L-methionine</keyword>
<keyword evidence="3" id="KW-0489">Methyltransferase</keyword>
<dbReference type="AlphaFoldDB" id="A0A6A6BK94"/>
<evidence type="ECO:0000313" key="9">
    <source>
        <dbReference type="Proteomes" id="UP000799438"/>
    </source>
</evidence>
<organism evidence="8 9">
    <name type="scientific">Aplosporella prunicola CBS 121167</name>
    <dbReference type="NCBI Taxonomy" id="1176127"/>
    <lineage>
        <taxon>Eukaryota</taxon>
        <taxon>Fungi</taxon>
        <taxon>Dikarya</taxon>
        <taxon>Ascomycota</taxon>
        <taxon>Pezizomycotina</taxon>
        <taxon>Dothideomycetes</taxon>
        <taxon>Dothideomycetes incertae sedis</taxon>
        <taxon>Botryosphaeriales</taxon>
        <taxon>Aplosporellaceae</taxon>
        <taxon>Aplosporella</taxon>
    </lineage>
</organism>
<accession>A0A6A6BK94</accession>
<evidence type="ECO:0000256" key="7">
    <source>
        <dbReference type="ARBA" id="ARBA00024915"/>
    </source>
</evidence>
<dbReference type="SUPFAM" id="SSF53335">
    <property type="entry name" value="S-adenosyl-L-methionine-dependent methyltransferases"/>
    <property type="match status" value="1"/>
</dbReference>
<gene>
    <name evidence="8" type="ORF">K452DRAFT_316534</name>
</gene>
<evidence type="ECO:0000256" key="2">
    <source>
        <dbReference type="ARBA" id="ARBA00013836"/>
    </source>
</evidence>
<evidence type="ECO:0000256" key="4">
    <source>
        <dbReference type="ARBA" id="ARBA00022679"/>
    </source>
</evidence>
<keyword evidence="9" id="KW-1185">Reference proteome</keyword>
<name>A0A6A6BK94_9PEZI</name>
<dbReference type="GO" id="GO:0032259">
    <property type="term" value="P:methylation"/>
    <property type="evidence" value="ECO:0007669"/>
    <property type="project" value="UniProtKB-KW"/>
</dbReference>
<dbReference type="GeneID" id="54301473"/>
<dbReference type="InterPro" id="IPR001737">
    <property type="entry name" value="KsgA/Erm"/>
</dbReference>
<dbReference type="OrthoDB" id="16079at2759"/>
<evidence type="ECO:0000256" key="6">
    <source>
        <dbReference type="ARBA" id="ARBA00022884"/>
    </source>
</evidence>
<dbReference type="PANTHER" id="PTHR11727">
    <property type="entry name" value="DIMETHYLADENOSINE TRANSFERASE"/>
    <property type="match status" value="1"/>
</dbReference>
<comment type="subcellular location">
    <subcellularLocation>
        <location evidence="1">Mitochondrion</location>
    </subcellularLocation>
</comment>
<keyword evidence="6" id="KW-0694">RNA-binding</keyword>
<dbReference type="Gene3D" id="3.40.50.150">
    <property type="entry name" value="Vaccinia Virus protein VP39"/>
    <property type="match status" value="1"/>
</dbReference>
<comment type="function">
    <text evidence="7">Mitochondrial transcription factor that confers selective promoter recognition on the core subunit of the yeast mitochondrial RNA polymerase. Interacts with DNA in a non-specific manner.</text>
</comment>
<sequence length="585" mass="67269">MKATFIFASKAVKASGLTKGLRRVGKTDRIDIKSPGLCDDIITYFGPSLEQYKNCDIIDANPGDGLWSSKIHEFLKPRRHVLLESEKQYTPFLKPLLDAPGSKYVHVPYNGSAPRSFVDVFQEGHLPNQVPLNGDDPRINQPNTTLLVLLNLTKKNAKSPRTSYFLNRHLLNTLQTNAWSHTGIHQYGLIRMLVWCDDYTKERLIPKDLSGDSFSLSFQHTTDTHLIAERYPPELSRHGTDLDLASAVRAAESMRRLGMKLPQNRSNFLHHAALDLLSTESNDAFKRYQDVENELRSRFIEKRDALEELEALEAEFKAGTLTMPQTAPNTKQLIQDPRWGRLESLRNAASSALHNKRMNHRSWEPTLAIGERMLSLERLIIDESKSDAERLAAKQEWENTKKKFRNTWRKLGTTRRRQALLAFDQRKAFYWLERPLLMWDRRPFEPLATRKNEFHPQTDMALLDINPKPAPGERSERDSLYWQRFAMKLSSRTTSSIKAALNDIYLGAADALLPEIGLVHDPKQGGSIDIEEVRVRNLTPEMVEEIVDAYRRWIFRPDAIEVQLTEDRLNWEDLANSSSAKQVFF</sequence>
<dbReference type="InterPro" id="IPR023165">
    <property type="entry name" value="rRNA_Ade_diMease-like_C"/>
</dbReference>
<dbReference type="GO" id="GO:0006391">
    <property type="term" value="P:transcription initiation at mitochondrial promoter"/>
    <property type="evidence" value="ECO:0007669"/>
    <property type="project" value="TreeGrafter"/>
</dbReference>
<evidence type="ECO:0000256" key="3">
    <source>
        <dbReference type="ARBA" id="ARBA00022603"/>
    </source>
</evidence>
<dbReference type="GO" id="GO:0005759">
    <property type="term" value="C:mitochondrial matrix"/>
    <property type="evidence" value="ECO:0007669"/>
    <property type="project" value="TreeGrafter"/>
</dbReference>
<dbReference type="Gene3D" id="1.10.8.100">
    <property type="entry name" value="Ribosomal RNA adenine dimethylase-like, domain 2"/>
    <property type="match status" value="1"/>
</dbReference>
<dbReference type="InterPro" id="IPR029063">
    <property type="entry name" value="SAM-dependent_MTases_sf"/>
</dbReference>
<dbReference type="Proteomes" id="UP000799438">
    <property type="component" value="Unassembled WGS sequence"/>
</dbReference>
<dbReference type="GO" id="GO:0003723">
    <property type="term" value="F:RNA binding"/>
    <property type="evidence" value="ECO:0007669"/>
    <property type="project" value="UniProtKB-KW"/>
</dbReference>
<dbReference type="RefSeq" id="XP_033400272.1">
    <property type="nucleotide sequence ID" value="XM_033543976.1"/>
</dbReference>
<dbReference type="GO" id="GO:0034245">
    <property type="term" value="C:mitochondrial DNA-directed RNA polymerase complex"/>
    <property type="evidence" value="ECO:0007669"/>
    <property type="project" value="TreeGrafter"/>
</dbReference>
<dbReference type="EMBL" id="ML995479">
    <property type="protein sequence ID" value="KAF2144560.1"/>
    <property type="molecule type" value="Genomic_DNA"/>
</dbReference>
<dbReference type="PANTHER" id="PTHR11727:SF17">
    <property type="entry name" value="DIMETHYLADENOSINE TRANSFERASE 1, MITOCHONDRIAL"/>
    <property type="match status" value="1"/>
</dbReference>
<protein>
    <recommendedName>
        <fullName evidence="2">Mitochondrial transcription factor 1</fullName>
    </recommendedName>
</protein>
<reference evidence="8" key="1">
    <citation type="journal article" date="2020" name="Stud. Mycol.">
        <title>101 Dothideomycetes genomes: a test case for predicting lifestyles and emergence of pathogens.</title>
        <authorList>
            <person name="Haridas S."/>
            <person name="Albert R."/>
            <person name="Binder M."/>
            <person name="Bloem J."/>
            <person name="Labutti K."/>
            <person name="Salamov A."/>
            <person name="Andreopoulos B."/>
            <person name="Baker S."/>
            <person name="Barry K."/>
            <person name="Bills G."/>
            <person name="Bluhm B."/>
            <person name="Cannon C."/>
            <person name="Castanera R."/>
            <person name="Culley D."/>
            <person name="Daum C."/>
            <person name="Ezra D."/>
            <person name="Gonzalez J."/>
            <person name="Henrissat B."/>
            <person name="Kuo A."/>
            <person name="Liang C."/>
            <person name="Lipzen A."/>
            <person name="Lutzoni F."/>
            <person name="Magnuson J."/>
            <person name="Mondo S."/>
            <person name="Nolan M."/>
            <person name="Ohm R."/>
            <person name="Pangilinan J."/>
            <person name="Park H.-J."/>
            <person name="Ramirez L."/>
            <person name="Alfaro M."/>
            <person name="Sun H."/>
            <person name="Tritt A."/>
            <person name="Yoshinaga Y."/>
            <person name="Zwiers L.-H."/>
            <person name="Turgeon B."/>
            <person name="Goodwin S."/>
            <person name="Spatafora J."/>
            <person name="Crous P."/>
            <person name="Grigoriev I."/>
        </authorList>
    </citation>
    <scope>NUCLEOTIDE SEQUENCE</scope>
    <source>
        <strain evidence="8">CBS 121167</strain>
    </source>
</reference>
<proteinExistence type="predicted"/>
<evidence type="ECO:0000256" key="1">
    <source>
        <dbReference type="ARBA" id="ARBA00004173"/>
    </source>
</evidence>
<evidence type="ECO:0000256" key="5">
    <source>
        <dbReference type="ARBA" id="ARBA00022691"/>
    </source>
</evidence>
<keyword evidence="4" id="KW-0808">Transferase</keyword>
<dbReference type="GO" id="GO:0008168">
    <property type="term" value="F:methyltransferase activity"/>
    <property type="evidence" value="ECO:0007669"/>
    <property type="project" value="UniProtKB-KW"/>
</dbReference>